<evidence type="ECO:0008006" key="4">
    <source>
        <dbReference type="Google" id="ProtNLM"/>
    </source>
</evidence>
<protein>
    <recommendedName>
        <fullName evidence="4">Secreted protein</fullName>
    </recommendedName>
</protein>
<evidence type="ECO:0000313" key="2">
    <source>
        <dbReference type="EMBL" id="RPD55654.1"/>
    </source>
</evidence>
<reference evidence="2" key="1">
    <citation type="journal article" date="2018" name="Genome Biol. Evol.">
        <title>Genomics and development of Lentinus tigrinus, a white-rot wood-decaying mushroom with dimorphic fruiting bodies.</title>
        <authorList>
            <person name="Wu B."/>
            <person name="Xu Z."/>
            <person name="Knudson A."/>
            <person name="Carlson A."/>
            <person name="Chen N."/>
            <person name="Kovaka S."/>
            <person name="LaButti K."/>
            <person name="Lipzen A."/>
            <person name="Pennachio C."/>
            <person name="Riley R."/>
            <person name="Schakwitz W."/>
            <person name="Umezawa K."/>
            <person name="Ohm R.A."/>
            <person name="Grigoriev I.V."/>
            <person name="Nagy L.G."/>
            <person name="Gibbons J."/>
            <person name="Hibbett D."/>
        </authorList>
    </citation>
    <scope>NUCLEOTIDE SEQUENCE [LARGE SCALE GENOMIC DNA]</scope>
    <source>
        <strain evidence="2">ALCF2SS1-6</strain>
    </source>
</reference>
<evidence type="ECO:0000313" key="3">
    <source>
        <dbReference type="Proteomes" id="UP000313359"/>
    </source>
</evidence>
<gene>
    <name evidence="2" type="ORF">L227DRAFT_297816</name>
</gene>
<name>A0A5C2RW77_9APHY</name>
<organism evidence="2 3">
    <name type="scientific">Lentinus tigrinus ALCF2SS1-6</name>
    <dbReference type="NCBI Taxonomy" id="1328759"/>
    <lineage>
        <taxon>Eukaryota</taxon>
        <taxon>Fungi</taxon>
        <taxon>Dikarya</taxon>
        <taxon>Basidiomycota</taxon>
        <taxon>Agaricomycotina</taxon>
        <taxon>Agaricomycetes</taxon>
        <taxon>Polyporales</taxon>
        <taxon>Polyporaceae</taxon>
        <taxon>Lentinus</taxon>
    </lineage>
</organism>
<evidence type="ECO:0000256" key="1">
    <source>
        <dbReference type="SAM" id="SignalP"/>
    </source>
</evidence>
<dbReference type="Proteomes" id="UP000313359">
    <property type="component" value="Unassembled WGS sequence"/>
</dbReference>
<feature type="chain" id="PRO_5022659547" description="Secreted protein" evidence="1">
    <location>
        <begin position="27"/>
        <end position="66"/>
    </location>
</feature>
<dbReference type="AlphaFoldDB" id="A0A5C2RW77"/>
<dbReference type="EMBL" id="ML122293">
    <property type="protein sequence ID" value="RPD55654.1"/>
    <property type="molecule type" value="Genomic_DNA"/>
</dbReference>
<feature type="signal peptide" evidence="1">
    <location>
        <begin position="1"/>
        <end position="26"/>
    </location>
</feature>
<keyword evidence="3" id="KW-1185">Reference proteome</keyword>
<proteinExistence type="predicted"/>
<keyword evidence="1" id="KW-0732">Signal</keyword>
<sequence length="66" mass="7307">MTTRSCQWHVVLTCLCTHAIVQHTPGLHVARSSRRSTLQSMLRGTNEQLCSLAYARSSVPTPLLCP</sequence>
<accession>A0A5C2RW77</accession>